<dbReference type="SUPFAM" id="SSF52151">
    <property type="entry name" value="FabD/lysophospholipase-like"/>
    <property type="match status" value="1"/>
</dbReference>
<dbReference type="SMART" id="SM00825">
    <property type="entry name" value="PKS_KS"/>
    <property type="match status" value="1"/>
</dbReference>
<dbReference type="CDD" id="cd05195">
    <property type="entry name" value="enoyl_red"/>
    <property type="match status" value="1"/>
</dbReference>
<dbReference type="InterPro" id="IPR049900">
    <property type="entry name" value="PKS_mFAS_DH"/>
</dbReference>
<dbReference type="Gene3D" id="3.90.180.10">
    <property type="entry name" value="Medium-chain alcohol dehydrogenases, catalytic domain"/>
    <property type="match status" value="1"/>
</dbReference>
<dbReference type="InterPro" id="IPR050091">
    <property type="entry name" value="PKS_NRPS_Biosynth_Enz"/>
</dbReference>
<dbReference type="Pfam" id="PF02801">
    <property type="entry name" value="Ketoacyl-synt_C"/>
    <property type="match status" value="1"/>
</dbReference>
<dbReference type="InterPro" id="IPR018201">
    <property type="entry name" value="Ketoacyl_synth_AS"/>
</dbReference>
<dbReference type="InterPro" id="IPR002364">
    <property type="entry name" value="Quin_OxRdtase/zeta-crystal_CS"/>
</dbReference>
<feature type="region of interest" description="N-terminal hotdog fold" evidence="7">
    <location>
        <begin position="919"/>
        <end position="1041"/>
    </location>
</feature>
<gene>
    <name evidence="11" type="ORF">Nstercoris_01683</name>
</gene>
<dbReference type="GO" id="GO:0006633">
    <property type="term" value="P:fatty acid biosynthetic process"/>
    <property type="evidence" value="ECO:0007669"/>
    <property type="project" value="InterPro"/>
</dbReference>
<dbReference type="InterPro" id="IPR001227">
    <property type="entry name" value="Ac_transferase_dom_sf"/>
</dbReference>
<evidence type="ECO:0000256" key="1">
    <source>
        <dbReference type="ARBA" id="ARBA00022450"/>
    </source>
</evidence>
<dbReference type="Gene3D" id="3.10.129.110">
    <property type="entry name" value="Polyketide synthase dehydratase"/>
    <property type="match status" value="1"/>
</dbReference>
<dbReference type="InterPro" id="IPR032821">
    <property type="entry name" value="PKS_assoc"/>
</dbReference>
<feature type="active site" description="Proton acceptor; for dehydratase activity" evidence="7">
    <location>
        <position position="951"/>
    </location>
</feature>
<dbReference type="InterPro" id="IPR014031">
    <property type="entry name" value="Ketoacyl_synth_C"/>
</dbReference>
<keyword evidence="1" id="KW-0596">Phosphopantetheine</keyword>
<dbReference type="SUPFAM" id="SSF53901">
    <property type="entry name" value="Thiolase-like"/>
    <property type="match status" value="1"/>
</dbReference>
<dbReference type="InterPro" id="IPR036736">
    <property type="entry name" value="ACP-like_sf"/>
</dbReference>
<protein>
    <submittedName>
        <fullName evidence="11">L-threonine 3-dehydrogenase</fullName>
    </submittedName>
</protein>
<feature type="region of interest" description="C-terminal hotdog fold" evidence="7">
    <location>
        <begin position="1053"/>
        <end position="1196"/>
    </location>
</feature>
<dbReference type="PANTHER" id="PTHR43775">
    <property type="entry name" value="FATTY ACID SYNTHASE"/>
    <property type="match status" value="1"/>
</dbReference>
<accession>A0A4Y1YR79</accession>
<dbReference type="InterPro" id="IPR014030">
    <property type="entry name" value="Ketoacyl_synth_N"/>
</dbReference>
<dbReference type="Gene3D" id="3.40.366.10">
    <property type="entry name" value="Malonyl-Coenzyme A Acyl Carrier Protein, domain 2"/>
    <property type="match status" value="1"/>
</dbReference>
<dbReference type="SUPFAM" id="SSF51735">
    <property type="entry name" value="NAD(P)-binding Rossmann-fold domains"/>
    <property type="match status" value="3"/>
</dbReference>
<dbReference type="GO" id="GO:0031177">
    <property type="term" value="F:phosphopantetheine binding"/>
    <property type="evidence" value="ECO:0007669"/>
    <property type="project" value="InterPro"/>
</dbReference>
<dbReference type="InterPro" id="IPR016035">
    <property type="entry name" value="Acyl_Trfase/lysoPLipase"/>
</dbReference>
<dbReference type="PROSITE" id="PS00606">
    <property type="entry name" value="KS3_1"/>
    <property type="match status" value="1"/>
</dbReference>
<dbReference type="PANTHER" id="PTHR43775:SF37">
    <property type="entry name" value="SI:DKEY-61P9.11"/>
    <property type="match status" value="1"/>
</dbReference>
<feature type="domain" description="PKS/mFAS DH" evidence="10">
    <location>
        <begin position="919"/>
        <end position="1196"/>
    </location>
</feature>
<dbReference type="SMART" id="SM00823">
    <property type="entry name" value="PKS_PP"/>
    <property type="match status" value="1"/>
</dbReference>
<name>A0A4Y1YR79_9PROT</name>
<dbReference type="SUPFAM" id="SSF53335">
    <property type="entry name" value="S-adenosyl-L-methionine-dependent methyltransferases"/>
    <property type="match status" value="1"/>
</dbReference>
<dbReference type="InterPro" id="IPR020807">
    <property type="entry name" value="PKS_DH"/>
</dbReference>
<dbReference type="InterPro" id="IPR029063">
    <property type="entry name" value="SAM-dependent_MTases_sf"/>
</dbReference>
<dbReference type="GO" id="GO:0016491">
    <property type="term" value="F:oxidoreductase activity"/>
    <property type="evidence" value="ECO:0007669"/>
    <property type="project" value="InterPro"/>
</dbReference>
<dbReference type="InterPro" id="IPR049551">
    <property type="entry name" value="PKS_DH_C"/>
</dbReference>
<dbReference type="InterPro" id="IPR042104">
    <property type="entry name" value="PKS_dehydratase_sf"/>
</dbReference>
<dbReference type="Pfam" id="PF08659">
    <property type="entry name" value="KR"/>
    <property type="match status" value="1"/>
</dbReference>
<dbReference type="Pfam" id="PF21089">
    <property type="entry name" value="PKS_DH_N"/>
    <property type="match status" value="1"/>
</dbReference>
<dbReference type="KEGG" id="nst:Nstercoris_01683"/>
<dbReference type="Pfam" id="PF16197">
    <property type="entry name" value="KAsynt_C_assoc"/>
    <property type="match status" value="1"/>
</dbReference>
<evidence type="ECO:0000256" key="7">
    <source>
        <dbReference type="PROSITE-ProRule" id="PRU01363"/>
    </source>
</evidence>
<dbReference type="InterPro" id="IPR013154">
    <property type="entry name" value="ADH-like_N"/>
</dbReference>
<dbReference type="InterPro" id="IPR009081">
    <property type="entry name" value="PP-bd_ACP"/>
</dbReference>
<dbReference type="SUPFAM" id="SSF50129">
    <property type="entry name" value="GroES-like"/>
    <property type="match status" value="1"/>
</dbReference>
<evidence type="ECO:0000313" key="12">
    <source>
        <dbReference type="Proteomes" id="UP000316473"/>
    </source>
</evidence>
<dbReference type="SUPFAM" id="SSF55048">
    <property type="entry name" value="Probable ACP-binding domain of malonyl-CoA ACP transacylase"/>
    <property type="match status" value="1"/>
</dbReference>
<dbReference type="SMART" id="SM00829">
    <property type="entry name" value="PKS_ER"/>
    <property type="match status" value="1"/>
</dbReference>
<dbReference type="Pfam" id="PF13489">
    <property type="entry name" value="Methyltransf_23"/>
    <property type="match status" value="1"/>
</dbReference>
<evidence type="ECO:0000256" key="4">
    <source>
        <dbReference type="ARBA" id="ARBA00023268"/>
    </source>
</evidence>
<dbReference type="PROSITE" id="PS01162">
    <property type="entry name" value="QOR_ZETA_CRYSTAL"/>
    <property type="match status" value="1"/>
</dbReference>
<dbReference type="Pfam" id="PF13602">
    <property type="entry name" value="ADH_zinc_N_2"/>
    <property type="match status" value="1"/>
</dbReference>
<evidence type="ECO:0000256" key="6">
    <source>
        <dbReference type="ARBA" id="ARBA00054155"/>
    </source>
</evidence>
<keyword evidence="4" id="KW-0511">Multifunctional enzyme</keyword>
<dbReference type="Pfam" id="PF00109">
    <property type="entry name" value="ketoacyl-synt"/>
    <property type="match status" value="1"/>
</dbReference>
<dbReference type="GO" id="GO:0004312">
    <property type="term" value="F:fatty acid synthase activity"/>
    <property type="evidence" value="ECO:0007669"/>
    <property type="project" value="TreeGrafter"/>
</dbReference>
<evidence type="ECO:0000256" key="5">
    <source>
        <dbReference type="ARBA" id="ARBA00023315"/>
    </source>
</evidence>
<evidence type="ECO:0000256" key="2">
    <source>
        <dbReference type="ARBA" id="ARBA00022553"/>
    </source>
</evidence>
<dbReference type="GO" id="GO:0008270">
    <property type="term" value="F:zinc ion binding"/>
    <property type="evidence" value="ECO:0007669"/>
    <property type="project" value="InterPro"/>
</dbReference>
<dbReference type="InterPro" id="IPR013968">
    <property type="entry name" value="PKS_KR"/>
</dbReference>
<dbReference type="InterPro" id="IPR020806">
    <property type="entry name" value="PKS_PP-bd"/>
</dbReference>
<dbReference type="SMART" id="SM00822">
    <property type="entry name" value="PKS_KR"/>
    <property type="match status" value="1"/>
</dbReference>
<dbReference type="SMART" id="SM00826">
    <property type="entry name" value="PKS_DH"/>
    <property type="match status" value="1"/>
</dbReference>
<keyword evidence="12" id="KW-1185">Reference proteome</keyword>
<feature type="domain" description="Carrier" evidence="8">
    <location>
        <begin position="2401"/>
        <end position="2478"/>
    </location>
</feature>
<dbReference type="FunFam" id="3.40.50.720:FF:000209">
    <property type="entry name" value="Polyketide synthase Pks12"/>
    <property type="match status" value="1"/>
</dbReference>
<evidence type="ECO:0000259" key="10">
    <source>
        <dbReference type="PROSITE" id="PS52019"/>
    </source>
</evidence>
<dbReference type="InterPro" id="IPR020841">
    <property type="entry name" value="PKS_Beta-ketoAc_synthase_dom"/>
</dbReference>
<keyword evidence="2" id="KW-0597">Phosphoprotein</keyword>
<dbReference type="InterPro" id="IPR057326">
    <property type="entry name" value="KR_dom"/>
</dbReference>
<dbReference type="Gene3D" id="1.10.1200.10">
    <property type="entry name" value="ACP-like"/>
    <property type="match status" value="1"/>
</dbReference>
<dbReference type="Gene3D" id="3.40.47.10">
    <property type="match status" value="1"/>
</dbReference>
<feature type="domain" description="Ketosynthase family 3 (KS3)" evidence="9">
    <location>
        <begin position="27"/>
        <end position="452"/>
    </location>
</feature>
<dbReference type="Pfam" id="PF00550">
    <property type="entry name" value="PP-binding"/>
    <property type="match status" value="1"/>
</dbReference>
<dbReference type="FunFam" id="3.40.47.10:FF:000019">
    <property type="entry name" value="Polyketide synthase type I"/>
    <property type="match status" value="1"/>
</dbReference>
<dbReference type="SMART" id="SM00827">
    <property type="entry name" value="PKS_AT"/>
    <property type="match status" value="1"/>
</dbReference>
<dbReference type="InterPro" id="IPR014043">
    <property type="entry name" value="Acyl_transferase_dom"/>
</dbReference>
<dbReference type="InterPro" id="IPR016039">
    <property type="entry name" value="Thiolase-like"/>
</dbReference>
<dbReference type="InterPro" id="IPR036291">
    <property type="entry name" value="NAD(P)-bd_dom_sf"/>
</dbReference>
<keyword evidence="5" id="KW-0012">Acyltransferase</keyword>
<dbReference type="Pfam" id="PF14765">
    <property type="entry name" value="PS-DH"/>
    <property type="match status" value="1"/>
</dbReference>
<sequence length="2531" mass="278599">MKIKKSRTILSDSNKKNINSVKKSRFTTPIAVIGFSFRFPGDLNNETDLWDALKQKRDLITQIPANRWAVDELQHDKRSEPGRSVTFSAGVLSHIDEFDASFFGISPREAAVLDPQQRMLLELAWESMENAGVLPSSLAGTDCAVYIGISGFDYCLRALDDLSAISPHSMTGNTLSIAANRLSYIFDLRGPSLAVDTACSSSLVALHQACNGLRNGEISTALVGSVNLLLHPHPFIGFTKASMLSSQGRCKPFDAAGDGYVRSEGGAVMLLKPLQDALADGNDVHAVILGSGVNADGSRKTGITIPSSEGQAELMHEVLIRSGLAPQDVDFIEAHGTGTVVGDPIEASAIGAIYGQQRTQPLPISSIKANMGHLEPVSGMAGLIKAILAFKHHALPPMPHLRTPNPNIDFQALNLKLVKNYQSLSRHKDQPLVAGINSFGFGGINAHVLLEEFISPTEPVVQMAEKQLPPLFLSARTDAALRAMAQRYAVLLENKSPEEFYDIAHAAAYQRERMEKRLALCANSVAEHVEILQHYAKDNIPDAIIIEDQLPQNNGLAFIYSGNGAQWTGMGCRLLEESPRFVEILAEINSFMQVRTGFSLVETLQDVTCETCDLSDTTVAQPLLFAIQVAMTLLLREQGIEPTAVAGHSVGEVAAAWAAGALDLEQAVQVICVRSQAQGLTRGKGRMAAVGMSAEKIQQTMLELGVSGVEIAGINSPNNVTLSGELQDLLRIQKVLEPQGIFFRLLDLDYAFHSPHMDTIADNINSNLVDLVPVHNEAVVFVSTVTGDVLSGAALNANYWWRNVREPVQFSNAVTKLLALGCNTLVEIGPHAILQRYINECMTAADMQGRVLPTLRRNDDGVQKVVETSLRAHLLADRPQLEVFFPHPGRSVRLPNYPWQREHHWYKQTSESQRIIERHRVHPLLGWHLLDTDITWENTIDPIVLPWLADHKVGEAIVYPGAGFAEMALAAAREWLGGEHCVVEQLNIIAPMVFDEHHAKTIRFVLATHDGRFQIKSRQRLSQDEWILHAVGRVLAATDHIPASNIDLPTTKAKWIRRTAHYQLTAKLGLNYGPIFQGLREARVWEDRLEVRLSSPKTLSLDDYLLHPAVLDVCFQSLVDFFSEPIKAGQGVTLLPVKIGKIDFCGTGKVDRLRAKLRQQSTRSVLADFELFNDVGDLVACATGCRFRAAHIMHTNQSVVTNWEISSWLQPHPRNGLTTETPAIATIAQQIQTQWATVEEERHTWFTETLPLTEALTLSFAYVAWQQLDSQSLSHVLTTPSGRWLANLLSQEGLLRQKGDQYELVADENLPTPETLWRMLLHNYPTYLPYLTQLGRVGKQLPALLRGEVEGDNLLNELHHSPIAEALYHDDPVYLGLRLALESTLRHLARNWPASRRLRVLEITSGFSELPKTLIDLLPEDRFDYVLALPNEAMQTRLLAEYQEHANVVVSTLEFANWQLLTEQVVPSAFDVVILRHSLHRCPDVMVAFTQIRHWLAANGILLLAERHPDWSANFIEGIDPNWWHEAEDSDIPLSPLLSPQAWQHALQDAGFVEVEIVSEASSAELAEGAYLLLAKQPVRIMTDAKQAASNAASWLLVTDQASARLANSLGNQLVSQGQQIVLANQISAEQRKGADHIVYMLGWHDHPDMAADTLSKLLKDVHQLATQTEKKQKLWLITYGGTAVSKQSIGATSNPAQFALWGFGRVVMNEYPHLDCTLLDLACSPAMSDLPVRLENELLHPDGSNEIVLFETARHHLVMQEKAELLTTQHFDRENKRFRLDFHVPGQLRNLVWRADNKAQLGDSEIEICTQATGLNFRDVMYLMGLLPDEAVENGFAGASLGLEFAGIVNRVGAQVRDLQPGDAVMGFGASCFSSHIVTRADAVTRIPANWSFEAAATIPTVFFTAYYALHQLANLQPGERVLIHGAAGGVGIAAIQLARHLGAEIYATAGTDEKRDFVRLLGADHVFDSRSLTFADDIFAVTAGEGIDVVLNSLAGEAMRRSIGVLKPFGRFLELGKRDFFENTSVGLYPFKNNISYFAIDADQLLIARPQLAARLFREVMALFHERTLAPLPYRVFTAERIVDAFRTMQQARHIGKIVVSLAGAQPAIKQSVPSLAPVKFAKNSTWLVTGGCAGFGLESARWLAERGVGHLVLVGRRGMDTPGIRGVIDAFAEQGTKVFVHACDVTNNSAVTTLIQEIDKILPPLTGVLHAAAVFNDQLLDQLGTQGIKSVVQPKLQGAWNLHRATQAIPLKYFVLYSSITTTIGNPGQANYVAANTGLEGLAAMRQQMGLPATCIAWGPIGDAGYLTRNEAVKNSLEQRLGKPPLTTVEALQQLDCALRDNTSLVIPANFNWNTLAHLLPSATSSRFAILNRLYKNATQAGDVINIQTLIADKTPKEVTDIVRDLVTQEVAQILCINPDRIEVNRSLHDLGMDSLMAVELALGLEQRFGIQLPVMMLNDAPNVNNVTARIAEKLIEGSADVIEEVSSSAHKVAEFVQQHGEELTSDEINALDEEVYKLSRTGTKMIV</sequence>
<dbReference type="SUPFAM" id="SSF47336">
    <property type="entry name" value="ACP-like"/>
    <property type="match status" value="1"/>
</dbReference>
<dbReference type="InterPro" id="IPR016036">
    <property type="entry name" value="Malonyl_transacylase_ACP-bd"/>
</dbReference>
<organism evidence="11 12">
    <name type="scientific">Nitrosomonas stercoris</name>
    <dbReference type="NCBI Taxonomy" id="1444684"/>
    <lineage>
        <taxon>Bacteria</taxon>
        <taxon>Pseudomonadati</taxon>
        <taxon>Pseudomonadota</taxon>
        <taxon>Betaproteobacteria</taxon>
        <taxon>Nitrosomonadales</taxon>
        <taxon>Nitrosomonadaceae</taxon>
        <taxon>Nitrosomonas</taxon>
    </lineage>
</organism>
<dbReference type="PROSITE" id="PS52004">
    <property type="entry name" value="KS3_2"/>
    <property type="match status" value="1"/>
</dbReference>
<evidence type="ECO:0000256" key="3">
    <source>
        <dbReference type="ARBA" id="ARBA00022679"/>
    </source>
</evidence>
<dbReference type="GO" id="GO:0004315">
    <property type="term" value="F:3-oxoacyl-[acyl-carrier-protein] synthase activity"/>
    <property type="evidence" value="ECO:0007669"/>
    <property type="project" value="InterPro"/>
</dbReference>
<dbReference type="Proteomes" id="UP000316473">
    <property type="component" value="Chromosome"/>
</dbReference>
<comment type="function">
    <text evidence="6">Involved in production of the polyketide antibiotic thailandamide.</text>
</comment>
<dbReference type="PROSITE" id="PS52019">
    <property type="entry name" value="PKS_MFAS_DH"/>
    <property type="match status" value="1"/>
</dbReference>
<dbReference type="InterPro" id="IPR049552">
    <property type="entry name" value="PKS_DH_N"/>
</dbReference>
<keyword evidence="3" id="KW-0808">Transferase</keyword>
<dbReference type="Pfam" id="PF00698">
    <property type="entry name" value="Acyl_transf_1"/>
    <property type="match status" value="1"/>
</dbReference>
<evidence type="ECO:0000259" key="9">
    <source>
        <dbReference type="PROSITE" id="PS52004"/>
    </source>
</evidence>
<proteinExistence type="predicted"/>
<dbReference type="Pfam" id="PF08240">
    <property type="entry name" value="ADH_N"/>
    <property type="match status" value="1"/>
</dbReference>
<dbReference type="EMBL" id="AP019755">
    <property type="protein sequence ID" value="BBL35417.1"/>
    <property type="molecule type" value="Genomic_DNA"/>
</dbReference>
<dbReference type="Gene3D" id="3.40.50.150">
    <property type="entry name" value="Vaccinia Virus protein VP39"/>
    <property type="match status" value="1"/>
</dbReference>
<evidence type="ECO:0000259" key="8">
    <source>
        <dbReference type="PROSITE" id="PS50075"/>
    </source>
</evidence>
<dbReference type="CDD" id="cd00833">
    <property type="entry name" value="PKS"/>
    <property type="match status" value="1"/>
</dbReference>
<dbReference type="Gene3D" id="3.40.50.720">
    <property type="entry name" value="NAD(P)-binding Rossmann-like Domain"/>
    <property type="match status" value="3"/>
</dbReference>
<dbReference type="SMART" id="SM01294">
    <property type="entry name" value="PKS_PP_betabranch"/>
    <property type="match status" value="1"/>
</dbReference>
<dbReference type="PROSITE" id="PS50075">
    <property type="entry name" value="CARRIER"/>
    <property type="match status" value="1"/>
</dbReference>
<dbReference type="Gene3D" id="3.30.70.3290">
    <property type="match status" value="1"/>
</dbReference>
<feature type="active site" description="Proton donor; for dehydratase activity" evidence="7">
    <location>
        <position position="1112"/>
    </location>
</feature>
<dbReference type="InterPro" id="IPR020843">
    <property type="entry name" value="ER"/>
</dbReference>
<dbReference type="InterPro" id="IPR011032">
    <property type="entry name" value="GroES-like_sf"/>
</dbReference>
<reference evidence="11 12" key="1">
    <citation type="submission" date="2019-06" db="EMBL/GenBank/DDBJ databases">
        <title>Nitrosomonas stercoris KYUHI-S whole genome shotgun sequence.</title>
        <authorList>
            <person name="Nakagawa T."/>
            <person name="Tsuchiya Y."/>
            <person name="Takahashi R."/>
        </authorList>
    </citation>
    <scope>NUCLEOTIDE SEQUENCE [LARGE SCALE GENOMIC DNA]</scope>
    <source>
        <strain evidence="11 12">KYUHI-S</strain>
    </source>
</reference>
<evidence type="ECO:0000313" key="11">
    <source>
        <dbReference type="EMBL" id="BBL35417.1"/>
    </source>
</evidence>